<keyword evidence="4" id="KW-1185">Reference proteome</keyword>
<accession>A0AAD2ELJ7</accession>
<dbReference type="EMBL" id="CATVXE010000018">
    <property type="protein sequence ID" value="CAJ0691517.1"/>
    <property type="molecule type" value="Genomic_DNA"/>
</dbReference>
<proteinExistence type="predicted"/>
<dbReference type="EMBL" id="CAUDKV010000013">
    <property type="protein sequence ID" value="CAJ0880294.1"/>
    <property type="molecule type" value="Genomic_DNA"/>
</dbReference>
<evidence type="ECO:0000313" key="3">
    <source>
        <dbReference type="Proteomes" id="UP001190002"/>
    </source>
</evidence>
<reference evidence="1 4" key="1">
    <citation type="submission" date="2023-07" db="EMBL/GenBank/DDBJ databases">
        <authorList>
            <person name="Peeters C."/>
        </authorList>
    </citation>
    <scope>NUCLEOTIDE SEQUENCE</scope>
    <source>
        <strain evidence="2 4">R-77569</strain>
        <strain evidence="1">R-77591</strain>
    </source>
</reference>
<evidence type="ECO:0000313" key="1">
    <source>
        <dbReference type="EMBL" id="CAJ0691517.1"/>
    </source>
</evidence>
<dbReference type="AlphaFoldDB" id="A0AAD2ELJ7"/>
<evidence type="ECO:0000313" key="4">
    <source>
        <dbReference type="Proteomes" id="UP001190452"/>
    </source>
</evidence>
<evidence type="ECO:0000313" key="2">
    <source>
        <dbReference type="EMBL" id="CAJ0880294.1"/>
    </source>
</evidence>
<organism evidence="1 3">
    <name type="scientific">Ralstonia mannitolilytica</name>
    <dbReference type="NCBI Taxonomy" id="105219"/>
    <lineage>
        <taxon>Bacteria</taxon>
        <taxon>Pseudomonadati</taxon>
        <taxon>Pseudomonadota</taxon>
        <taxon>Betaproteobacteria</taxon>
        <taxon>Burkholderiales</taxon>
        <taxon>Burkholderiaceae</taxon>
        <taxon>Ralstonia</taxon>
    </lineage>
</organism>
<dbReference type="Proteomes" id="UP001190452">
    <property type="component" value="Unassembled WGS sequence"/>
</dbReference>
<name>A0AAD2ELJ7_9RALS</name>
<sequence>MCVALKRNGRHCVGSPAVFSWWMHGLFNVARIELPLGNATRR</sequence>
<comment type="caution">
    <text evidence="1">The sequence shown here is derived from an EMBL/GenBank/DDBJ whole genome shotgun (WGS) entry which is preliminary data.</text>
</comment>
<protein>
    <submittedName>
        <fullName evidence="1">Uncharacterized protein</fullName>
    </submittedName>
</protein>
<dbReference type="Proteomes" id="UP001190002">
    <property type="component" value="Unassembled WGS sequence"/>
</dbReference>
<gene>
    <name evidence="2" type="ORF">R77569_03157</name>
    <name evidence="1" type="ORF">R77591_03766</name>
</gene>